<evidence type="ECO:0000313" key="1">
    <source>
        <dbReference type="EMBL" id="KAK7812928.1"/>
    </source>
</evidence>
<organism evidence="1 2">
    <name type="scientific">Myodes glareolus</name>
    <name type="common">Bank vole</name>
    <name type="synonym">Clethrionomys glareolus</name>
    <dbReference type="NCBI Taxonomy" id="447135"/>
    <lineage>
        <taxon>Eukaryota</taxon>
        <taxon>Metazoa</taxon>
        <taxon>Chordata</taxon>
        <taxon>Craniata</taxon>
        <taxon>Vertebrata</taxon>
        <taxon>Euteleostomi</taxon>
        <taxon>Mammalia</taxon>
        <taxon>Eutheria</taxon>
        <taxon>Euarchontoglires</taxon>
        <taxon>Glires</taxon>
        <taxon>Rodentia</taxon>
        <taxon>Myomorpha</taxon>
        <taxon>Muroidea</taxon>
        <taxon>Cricetidae</taxon>
        <taxon>Arvicolinae</taxon>
        <taxon>Myodes</taxon>
    </lineage>
</organism>
<gene>
    <name evidence="1" type="ORF">U0070_001036</name>
</gene>
<comment type="caution">
    <text evidence="1">The sequence shown here is derived from an EMBL/GenBank/DDBJ whole genome shotgun (WGS) entry which is preliminary data.</text>
</comment>
<name>A0AAW0IEK6_MYOGA</name>
<accession>A0AAW0IEK6</accession>
<keyword evidence="2" id="KW-1185">Reference proteome</keyword>
<evidence type="ECO:0000313" key="2">
    <source>
        <dbReference type="Proteomes" id="UP001488838"/>
    </source>
</evidence>
<proteinExistence type="predicted"/>
<reference evidence="1 2" key="1">
    <citation type="journal article" date="2023" name="bioRxiv">
        <title>Conserved and derived expression patterns and positive selection on dental genes reveal complex evolutionary context of ever-growing rodent molars.</title>
        <authorList>
            <person name="Calamari Z.T."/>
            <person name="Song A."/>
            <person name="Cohen E."/>
            <person name="Akter M."/>
            <person name="Roy R.D."/>
            <person name="Hallikas O."/>
            <person name="Christensen M.M."/>
            <person name="Li P."/>
            <person name="Marangoni P."/>
            <person name="Jernvall J."/>
            <person name="Klein O.D."/>
        </authorList>
    </citation>
    <scope>NUCLEOTIDE SEQUENCE [LARGE SCALE GENOMIC DNA]</scope>
    <source>
        <strain evidence="1">V071</strain>
    </source>
</reference>
<sequence>MRWLGAQCAARKIGIWTRAGVTAGHCRQRFRDQSFVTFWVPLGHTQYGGSTRSIRAPEEVRIEGRRK</sequence>
<protein>
    <submittedName>
        <fullName evidence="1">Uncharacterized protein</fullName>
    </submittedName>
</protein>
<dbReference type="Proteomes" id="UP001488838">
    <property type="component" value="Unassembled WGS sequence"/>
</dbReference>
<dbReference type="AlphaFoldDB" id="A0AAW0IEK6"/>
<dbReference type="EMBL" id="JBBHLL010000142">
    <property type="protein sequence ID" value="KAK7812928.1"/>
    <property type="molecule type" value="Genomic_DNA"/>
</dbReference>